<dbReference type="Pfam" id="PF09773">
    <property type="entry name" value="Meckelin"/>
    <property type="match status" value="1"/>
</dbReference>
<gene>
    <name evidence="2" type="ORF">FBUS_06323</name>
</gene>
<dbReference type="EMBL" id="LUCM01000888">
    <property type="protein sequence ID" value="KAA0199844.1"/>
    <property type="molecule type" value="Genomic_DNA"/>
</dbReference>
<keyword evidence="1" id="KW-0472">Membrane</keyword>
<proteinExistence type="predicted"/>
<dbReference type="GO" id="GO:0060271">
    <property type="term" value="P:cilium assembly"/>
    <property type="evidence" value="ECO:0007669"/>
    <property type="project" value="InterPro"/>
</dbReference>
<accession>A0A8E0VP62</accession>
<dbReference type="OrthoDB" id="419138at2759"/>
<feature type="transmembrane region" description="Helical" evidence="1">
    <location>
        <begin position="314"/>
        <end position="342"/>
    </location>
</feature>
<dbReference type="PANTHER" id="PTHR21274:SF0">
    <property type="entry name" value="MECKELIN"/>
    <property type="match status" value="1"/>
</dbReference>
<dbReference type="Proteomes" id="UP000728185">
    <property type="component" value="Unassembled WGS sequence"/>
</dbReference>
<keyword evidence="1" id="KW-1133">Transmembrane helix</keyword>
<dbReference type="InterPro" id="IPR019170">
    <property type="entry name" value="Meckelin"/>
</dbReference>
<evidence type="ECO:0000256" key="1">
    <source>
        <dbReference type="SAM" id="Phobius"/>
    </source>
</evidence>
<name>A0A8E0VP62_9TREM</name>
<comment type="caution">
    <text evidence="2">The sequence shown here is derived from an EMBL/GenBank/DDBJ whole genome shotgun (WGS) entry which is preliminary data.</text>
</comment>
<keyword evidence="3" id="KW-1185">Reference proteome</keyword>
<keyword evidence="1" id="KW-0812">Transmembrane</keyword>
<feature type="transmembrane region" description="Helical" evidence="1">
    <location>
        <begin position="281"/>
        <end position="302"/>
    </location>
</feature>
<organism evidence="2 3">
    <name type="scientific">Fasciolopsis buskii</name>
    <dbReference type="NCBI Taxonomy" id="27845"/>
    <lineage>
        <taxon>Eukaryota</taxon>
        <taxon>Metazoa</taxon>
        <taxon>Spiralia</taxon>
        <taxon>Lophotrochozoa</taxon>
        <taxon>Platyhelminthes</taxon>
        <taxon>Trematoda</taxon>
        <taxon>Digenea</taxon>
        <taxon>Plagiorchiida</taxon>
        <taxon>Echinostomata</taxon>
        <taxon>Echinostomatoidea</taxon>
        <taxon>Fasciolidae</taxon>
        <taxon>Fasciolopsis</taxon>
    </lineage>
</organism>
<dbReference type="GO" id="GO:0036038">
    <property type="term" value="C:MKS complex"/>
    <property type="evidence" value="ECO:0007669"/>
    <property type="project" value="InterPro"/>
</dbReference>
<protein>
    <submittedName>
        <fullName evidence="2">Meckelin</fullName>
    </submittedName>
</protein>
<dbReference type="PANTHER" id="PTHR21274">
    <property type="entry name" value="MECKELIN"/>
    <property type="match status" value="1"/>
</dbReference>
<feature type="transmembrane region" description="Helical" evidence="1">
    <location>
        <begin position="512"/>
        <end position="537"/>
    </location>
</feature>
<evidence type="ECO:0000313" key="2">
    <source>
        <dbReference type="EMBL" id="KAA0199844.1"/>
    </source>
</evidence>
<feature type="transmembrane region" description="Helical" evidence="1">
    <location>
        <begin position="362"/>
        <end position="383"/>
    </location>
</feature>
<sequence length="780" mass="87828">MVLRAVVCDQLINQIGRGASDMPWIYYNPIKGSTALRETSITNIYSPNSLLDIRLAVFALDGRFLGLDSAVTGGHLQLCKDSVRRMQAAYEFGTSYSQECEILADDLFNTTKYPLQFYDPYLMFYDSTTGFNRLMPIPVSNLALLDDQNTFTNVVSSADLTSLYEALAVGNAASAVSIETTILDKWELTRRLFMVDNVAGKSLQSTSPSTLVRYVSNLEIRIAPRGSSQDGLIYPPLITVDYANLYADSDYGIGKLVKVTFRVKYEQMTDQQATLDQNIRIAMGVISATAACVAMVRTWLWSRRAGVVRLDGMLVLKLLLLAAGNVANGFLIVIYCLSIYYLIFFKIQKVYMVHLPNSDSFILSYVAAAFVLKFLDLVHLLAVQCNVDIFFIDWEHPKFRTTKSTRAKLLETKGDPFISDDVEGEENGTFESPKFAEPEAQYVDTGVSVWRTIYVANEWNEIQTHRKTNSLITFASVLFFMKVVGFENVASADAHSRFVVDSLQYQSVDSRIFRVALILSIMLITGVIQWFLLIVLWERCSSDRLRSFADLCSVSNVSMFILSQANFGYYIHGHSPTGRSDLDLGGLIMMLAAENVGVAARRGIATDSDDHTYRMALPSSFRQAFNRLYEPLLSGTKDGMKSGKNKPGLISFATIEVYQALNRFLIRFISRDDPEGLRYRIVRRRALEDILDGEFEDTTYEGLFYLDDGNSFGDVLYYGNEILLFVFDALLFCLVDLLGRNLILDAVVTLIVSKIICQLRKDLGRRNLARKTMVDERFLI</sequence>
<reference evidence="2" key="1">
    <citation type="submission" date="2019-05" db="EMBL/GenBank/DDBJ databases">
        <title>Annotation for the trematode Fasciolopsis buski.</title>
        <authorList>
            <person name="Choi Y.-J."/>
        </authorList>
    </citation>
    <scope>NUCLEOTIDE SEQUENCE</scope>
    <source>
        <strain evidence="2">HT</strain>
        <tissue evidence="2">Whole worm</tissue>
    </source>
</reference>
<evidence type="ECO:0000313" key="3">
    <source>
        <dbReference type="Proteomes" id="UP000728185"/>
    </source>
</evidence>
<dbReference type="AlphaFoldDB" id="A0A8E0VP62"/>